<organism evidence="7 8">
    <name type="scientific">Kwoniella shivajii</name>
    <dbReference type="NCBI Taxonomy" id="564305"/>
    <lineage>
        <taxon>Eukaryota</taxon>
        <taxon>Fungi</taxon>
        <taxon>Dikarya</taxon>
        <taxon>Basidiomycota</taxon>
        <taxon>Agaricomycotina</taxon>
        <taxon>Tremellomycetes</taxon>
        <taxon>Tremellales</taxon>
        <taxon>Cryptococcaceae</taxon>
        <taxon>Kwoniella</taxon>
    </lineage>
</organism>
<dbReference type="RefSeq" id="XP_062788609.1">
    <property type="nucleotide sequence ID" value="XM_062932558.1"/>
</dbReference>
<sequence length="402" mass="44729">MTETTQLTSPEAGPSTSSPSEGSKKQPVVIICIGMAGSGKTTFMQRLNSHLHSRKTPPYILNLDPAVSHMPYSANIDIRDTVDYKEVMKQYNLGPNGGILTALNLFTTKFDQVLGYVEKRAEDVDYILVDTPGQIEIFTWSASGAIITDAIASSLPTVVAYIVDTPRTTAPATFMSNMLYACSILYKTRLPFIIVFNKTDIQPHDFAIDWMKDFEAYQAALNDSSRNEHGESSYMNSLMSSMCLVLEEFYNNLRAVGVSAMTGEGMRSFFDAVEEARKEYETDYKPELDRLAAERAAKSDADKKAQLERLMKDMNVSDSGPSRRRAGGDNPFGPHPVNEREDRYYDEEGEEEVDEEEQDAIRRQEEEEEEAADAQELGRLDVDEPEIGGMPRSGPNGGRGEA</sequence>
<evidence type="ECO:0000256" key="5">
    <source>
        <dbReference type="RuleBase" id="RU365059"/>
    </source>
</evidence>
<evidence type="ECO:0000313" key="8">
    <source>
        <dbReference type="Proteomes" id="UP001329825"/>
    </source>
</evidence>
<dbReference type="Pfam" id="PF03029">
    <property type="entry name" value="ATP_bind_1"/>
    <property type="match status" value="1"/>
</dbReference>
<comment type="subunit">
    <text evidence="5">Binds to RNA polymerase II.</text>
</comment>
<dbReference type="InterPro" id="IPR027417">
    <property type="entry name" value="P-loop_NTPase"/>
</dbReference>
<protein>
    <recommendedName>
        <fullName evidence="5">GPN-loop GTPase</fullName>
        <ecNumber evidence="5">3.6.5.-</ecNumber>
    </recommendedName>
</protein>
<dbReference type="CDD" id="cd17870">
    <property type="entry name" value="GPN1"/>
    <property type="match status" value="1"/>
</dbReference>
<accession>A0ABZ1CR81</accession>
<dbReference type="PANTHER" id="PTHR21231:SF8">
    <property type="entry name" value="GPN-LOOP GTPASE 1"/>
    <property type="match status" value="1"/>
</dbReference>
<dbReference type="InterPro" id="IPR004130">
    <property type="entry name" value="Gpn"/>
</dbReference>
<comment type="subcellular location">
    <subcellularLocation>
        <location evidence="5">Cytoplasm</location>
    </subcellularLocation>
    <subcellularLocation>
        <location evidence="5">Nucleus</location>
    </subcellularLocation>
</comment>
<keyword evidence="5" id="KW-0963">Cytoplasm</keyword>
<comment type="function">
    <text evidence="5">Small GTPase required for proper nuclear import of RNA polymerase II (RNAPII). May act at an RNAP assembly step prior to nuclear import.</text>
</comment>
<feature type="region of interest" description="Disordered" evidence="6">
    <location>
        <begin position="312"/>
        <end position="402"/>
    </location>
</feature>
<dbReference type="EMBL" id="CP141881">
    <property type="protein sequence ID" value="WRT63869.1"/>
    <property type="molecule type" value="Genomic_DNA"/>
</dbReference>
<feature type="compositionally biased region" description="Acidic residues" evidence="6">
    <location>
        <begin position="344"/>
        <end position="358"/>
    </location>
</feature>
<dbReference type="Proteomes" id="UP001329825">
    <property type="component" value="Chromosome 1"/>
</dbReference>
<evidence type="ECO:0000313" key="7">
    <source>
        <dbReference type="EMBL" id="WRT63869.1"/>
    </source>
</evidence>
<evidence type="ECO:0000256" key="3">
    <source>
        <dbReference type="ARBA" id="ARBA00022801"/>
    </source>
</evidence>
<name>A0ABZ1CR81_9TREE</name>
<dbReference type="EC" id="3.6.5.-" evidence="5"/>
<evidence type="ECO:0000256" key="4">
    <source>
        <dbReference type="ARBA" id="ARBA00023134"/>
    </source>
</evidence>
<dbReference type="GeneID" id="87952925"/>
<gene>
    <name evidence="7" type="ORF">IL334_000794</name>
</gene>
<feature type="compositionally biased region" description="Polar residues" evidence="6">
    <location>
        <begin position="1"/>
        <end position="21"/>
    </location>
</feature>
<keyword evidence="3 5" id="KW-0378">Hydrolase</keyword>
<dbReference type="InterPro" id="IPR030230">
    <property type="entry name" value="Gpn1/Npa3/XAB1"/>
</dbReference>
<dbReference type="SUPFAM" id="SSF52540">
    <property type="entry name" value="P-loop containing nucleoside triphosphate hydrolases"/>
    <property type="match status" value="1"/>
</dbReference>
<evidence type="ECO:0000256" key="1">
    <source>
        <dbReference type="ARBA" id="ARBA00005290"/>
    </source>
</evidence>
<comment type="similarity">
    <text evidence="1 5">Belongs to the GPN-loop GTPase family.</text>
</comment>
<evidence type="ECO:0000256" key="2">
    <source>
        <dbReference type="ARBA" id="ARBA00022741"/>
    </source>
</evidence>
<dbReference type="Gene3D" id="3.40.50.300">
    <property type="entry name" value="P-loop containing nucleotide triphosphate hydrolases"/>
    <property type="match status" value="1"/>
</dbReference>
<evidence type="ECO:0000256" key="6">
    <source>
        <dbReference type="SAM" id="MobiDB-lite"/>
    </source>
</evidence>
<keyword evidence="8" id="KW-1185">Reference proteome</keyword>
<feature type="region of interest" description="Disordered" evidence="6">
    <location>
        <begin position="1"/>
        <end position="24"/>
    </location>
</feature>
<keyword evidence="2 5" id="KW-0547">Nucleotide-binding</keyword>
<proteinExistence type="inferred from homology"/>
<reference evidence="7 8" key="1">
    <citation type="submission" date="2024-01" db="EMBL/GenBank/DDBJ databases">
        <title>Comparative genomics of Cryptococcus and Kwoniella reveals pathogenesis evolution and contrasting modes of karyotype evolution via chromosome fusion or intercentromeric recombination.</title>
        <authorList>
            <person name="Coelho M.A."/>
            <person name="David-Palma M."/>
            <person name="Shea T."/>
            <person name="Bowers K."/>
            <person name="McGinley-Smith S."/>
            <person name="Mohammad A.W."/>
            <person name="Gnirke A."/>
            <person name="Yurkov A.M."/>
            <person name="Nowrousian M."/>
            <person name="Sun S."/>
            <person name="Cuomo C.A."/>
            <person name="Heitman J."/>
        </authorList>
    </citation>
    <scope>NUCLEOTIDE SEQUENCE [LARGE SCALE GENOMIC DNA]</scope>
    <source>
        <strain evidence="7">CBS 11374</strain>
    </source>
</reference>
<dbReference type="PANTHER" id="PTHR21231">
    <property type="entry name" value="XPA-BINDING PROTEIN 1-RELATED"/>
    <property type="match status" value="1"/>
</dbReference>
<keyword evidence="4 5" id="KW-0342">GTP-binding</keyword>